<evidence type="ECO:0000313" key="1">
    <source>
        <dbReference type="EMBL" id="KAJ1135744.1"/>
    </source>
</evidence>
<name>A0AAV7Q7Z1_PLEWA</name>
<sequence>MAPTPAAGSLRRALTSLLMTGSGYRLRHVQNTAPFSWARQSSRTARICFERDGESCNHGTDGWGFRKKSVTGDCFEEEENLQLLAEGADVGSEMEVAE</sequence>
<dbReference type="AlphaFoldDB" id="A0AAV7Q7Z1"/>
<organism evidence="1 2">
    <name type="scientific">Pleurodeles waltl</name>
    <name type="common">Iberian ribbed newt</name>
    <dbReference type="NCBI Taxonomy" id="8319"/>
    <lineage>
        <taxon>Eukaryota</taxon>
        <taxon>Metazoa</taxon>
        <taxon>Chordata</taxon>
        <taxon>Craniata</taxon>
        <taxon>Vertebrata</taxon>
        <taxon>Euteleostomi</taxon>
        <taxon>Amphibia</taxon>
        <taxon>Batrachia</taxon>
        <taxon>Caudata</taxon>
        <taxon>Salamandroidea</taxon>
        <taxon>Salamandridae</taxon>
        <taxon>Pleurodelinae</taxon>
        <taxon>Pleurodeles</taxon>
    </lineage>
</organism>
<gene>
    <name evidence="1" type="ORF">NDU88_002176</name>
</gene>
<proteinExistence type="predicted"/>
<reference evidence="1" key="1">
    <citation type="journal article" date="2022" name="bioRxiv">
        <title>Sequencing and chromosome-scale assembly of the giantPleurodeles waltlgenome.</title>
        <authorList>
            <person name="Brown T."/>
            <person name="Elewa A."/>
            <person name="Iarovenko S."/>
            <person name="Subramanian E."/>
            <person name="Araus A.J."/>
            <person name="Petzold A."/>
            <person name="Susuki M."/>
            <person name="Suzuki K.-i.T."/>
            <person name="Hayashi T."/>
            <person name="Toyoda A."/>
            <person name="Oliveira C."/>
            <person name="Osipova E."/>
            <person name="Leigh N.D."/>
            <person name="Simon A."/>
            <person name="Yun M.H."/>
        </authorList>
    </citation>
    <scope>NUCLEOTIDE SEQUENCE</scope>
    <source>
        <strain evidence="1">20211129_DDA</strain>
        <tissue evidence="1">Liver</tissue>
    </source>
</reference>
<evidence type="ECO:0000313" key="2">
    <source>
        <dbReference type="Proteomes" id="UP001066276"/>
    </source>
</evidence>
<comment type="caution">
    <text evidence="1">The sequence shown here is derived from an EMBL/GenBank/DDBJ whole genome shotgun (WGS) entry which is preliminary data.</text>
</comment>
<dbReference type="Proteomes" id="UP001066276">
    <property type="component" value="Chromosome 6"/>
</dbReference>
<dbReference type="EMBL" id="JANPWB010000010">
    <property type="protein sequence ID" value="KAJ1135744.1"/>
    <property type="molecule type" value="Genomic_DNA"/>
</dbReference>
<accession>A0AAV7Q7Z1</accession>
<protein>
    <submittedName>
        <fullName evidence="1">Uncharacterized protein</fullName>
    </submittedName>
</protein>
<keyword evidence="2" id="KW-1185">Reference proteome</keyword>